<gene>
    <name evidence="3" type="ORF">FB562_2440</name>
</gene>
<dbReference type="Pfam" id="PF00561">
    <property type="entry name" value="Abhydrolase_1"/>
    <property type="match status" value="1"/>
</dbReference>
<organism evidence="3 4">
    <name type="scientific">Homoserinimonas aerilata</name>
    <dbReference type="NCBI Taxonomy" id="1162970"/>
    <lineage>
        <taxon>Bacteria</taxon>
        <taxon>Bacillati</taxon>
        <taxon>Actinomycetota</taxon>
        <taxon>Actinomycetes</taxon>
        <taxon>Micrococcales</taxon>
        <taxon>Microbacteriaceae</taxon>
        <taxon>Homoserinimonas</taxon>
    </lineage>
</organism>
<dbReference type="GO" id="GO:0047570">
    <property type="term" value="F:3-oxoadipate enol-lactonase activity"/>
    <property type="evidence" value="ECO:0007669"/>
    <property type="project" value="InterPro"/>
</dbReference>
<dbReference type="Gene3D" id="3.40.50.1820">
    <property type="entry name" value="alpha/beta hydrolase"/>
    <property type="match status" value="1"/>
</dbReference>
<accession>A0A542YA98</accession>
<dbReference type="InterPro" id="IPR000073">
    <property type="entry name" value="AB_hydrolase_1"/>
</dbReference>
<reference evidence="3 4" key="1">
    <citation type="submission" date="2019-06" db="EMBL/GenBank/DDBJ databases">
        <title>Sequencing the genomes of 1000 actinobacteria strains.</title>
        <authorList>
            <person name="Klenk H.-P."/>
        </authorList>
    </citation>
    <scope>NUCLEOTIDE SEQUENCE [LARGE SCALE GENOMIC DNA]</scope>
    <source>
        <strain evidence="3 4">DSM 26477</strain>
    </source>
</reference>
<dbReference type="InterPro" id="IPR029058">
    <property type="entry name" value="AB_hydrolase_fold"/>
</dbReference>
<comment type="caution">
    <text evidence="3">The sequence shown here is derived from an EMBL/GenBank/DDBJ whole genome shotgun (WGS) entry which is preliminary data.</text>
</comment>
<name>A0A542YA98_9MICO</name>
<dbReference type="SUPFAM" id="SSF53474">
    <property type="entry name" value="alpha/beta-Hydrolases"/>
    <property type="match status" value="1"/>
</dbReference>
<dbReference type="OrthoDB" id="9785847at2"/>
<dbReference type="PANTHER" id="PTHR43039">
    <property type="entry name" value="ESTERASE-RELATED"/>
    <property type="match status" value="1"/>
</dbReference>
<dbReference type="RefSeq" id="WP_141881551.1">
    <property type="nucleotide sequence ID" value="NZ_VFOM01000003.1"/>
</dbReference>
<proteinExistence type="inferred from homology"/>
<feature type="domain" description="AB hydrolase-1" evidence="2">
    <location>
        <begin position="25"/>
        <end position="251"/>
    </location>
</feature>
<dbReference type="AlphaFoldDB" id="A0A542YA98"/>
<evidence type="ECO:0000256" key="1">
    <source>
        <dbReference type="ARBA" id="ARBA00008645"/>
    </source>
</evidence>
<dbReference type="Proteomes" id="UP000317998">
    <property type="component" value="Unassembled WGS sequence"/>
</dbReference>
<protein>
    <submittedName>
        <fullName evidence="3">3-oxoadipate enol-lactonase</fullName>
    </submittedName>
</protein>
<keyword evidence="4" id="KW-1185">Reference proteome</keyword>
<evidence type="ECO:0000313" key="3">
    <source>
        <dbReference type="EMBL" id="TQL45030.1"/>
    </source>
</evidence>
<comment type="similarity">
    <text evidence="1">Belongs to the AB hydrolase superfamily.</text>
</comment>
<dbReference type="EMBL" id="VFOM01000003">
    <property type="protein sequence ID" value="TQL45030.1"/>
    <property type="molecule type" value="Genomic_DNA"/>
</dbReference>
<dbReference type="GO" id="GO:0042952">
    <property type="term" value="P:beta-ketoadipate pathway"/>
    <property type="evidence" value="ECO:0007669"/>
    <property type="project" value="InterPro"/>
</dbReference>
<sequence>MTEGDRMIEAGGIPHRVRIDGTSGPWVVFSNSLGCTLEMWDEQVAVLSAGHRVLRYDTRGHGGSGSTSGPYDFELLAGDLLAILDAVGVERCTLVGLSMGGMIAQHAALAQPERFTGLALADTTSHYGREVSDFWAGRAATALSQGLDSIALTTPLRWFTPALVARNPELVRRYQRTLRTTNPEGYAGCCAAIPHIDTTARLPAIDVPVAVIVGEHDPSTTIEHARRLHAAIAGSTLHIIPEAAHLSNVEQPEHFTRILLDLLRGTP</sequence>
<evidence type="ECO:0000259" key="2">
    <source>
        <dbReference type="Pfam" id="PF00561"/>
    </source>
</evidence>
<dbReference type="NCBIfam" id="TIGR02427">
    <property type="entry name" value="protocat_pcaD"/>
    <property type="match status" value="1"/>
</dbReference>
<evidence type="ECO:0000313" key="4">
    <source>
        <dbReference type="Proteomes" id="UP000317998"/>
    </source>
</evidence>
<dbReference type="PRINTS" id="PR00111">
    <property type="entry name" value="ABHYDROLASE"/>
</dbReference>
<dbReference type="InterPro" id="IPR026968">
    <property type="entry name" value="PcaD/CatD"/>
</dbReference>